<keyword evidence="2" id="KW-1185">Reference proteome</keyword>
<evidence type="ECO:0000313" key="1">
    <source>
        <dbReference type="EMBL" id="ESZ89556.1"/>
    </source>
</evidence>
<accession>W9C0W5</accession>
<dbReference type="Proteomes" id="UP000019487">
    <property type="component" value="Unassembled WGS sequence"/>
</dbReference>
<protein>
    <submittedName>
        <fullName evidence="1">Uncharacterized protein</fullName>
    </submittedName>
</protein>
<dbReference type="AlphaFoldDB" id="W9C0W5"/>
<organism evidence="1 2">
    <name type="scientific">Sclerotinia borealis (strain F-4128)</name>
    <dbReference type="NCBI Taxonomy" id="1432307"/>
    <lineage>
        <taxon>Eukaryota</taxon>
        <taxon>Fungi</taxon>
        <taxon>Dikarya</taxon>
        <taxon>Ascomycota</taxon>
        <taxon>Pezizomycotina</taxon>
        <taxon>Leotiomycetes</taxon>
        <taxon>Helotiales</taxon>
        <taxon>Sclerotiniaceae</taxon>
        <taxon>Sclerotinia</taxon>
    </lineage>
</organism>
<dbReference type="EMBL" id="AYSA01000882">
    <property type="protein sequence ID" value="ESZ89556.1"/>
    <property type="molecule type" value="Genomic_DNA"/>
</dbReference>
<comment type="caution">
    <text evidence="1">The sequence shown here is derived from an EMBL/GenBank/DDBJ whole genome shotgun (WGS) entry which is preliminary data.</text>
</comment>
<proteinExistence type="predicted"/>
<reference evidence="1 2" key="1">
    <citation type="journal article" date="2014" name="Genome Announc.">
        <title>Draft genome sequence of Sclerotinia borealis, a psychrophilic plant pathogenic fungus.</title>
        <authorList>
            <person name="Mardanov A.V."/>
            <person name="Beletsky A.V."/>
            <person name="Kadnikov V.V."/>
            <person name="Ignatov A.N."/>
            <person name="Ravin N.V."/>
        </authorList>
    </citation>
    <scope>NUCLEOTIDE SEQUENCE [LARGE SCALE GENOMIC DNA]</scope>
    <source>
        <strain evidence="2">F-4157</strain>
    </source>
</reference>
<gene>
    <name evidence="1" type="ORF">SBOR_10063</name>
</gene>
<evidence type="ECO:0000313" key="2">
    <source>
        <dbReference type="Proteomes" id="UP000019487"/>
    </source>
</evidence>
<sequence>MLRIYRFLEVIRGLLYLFDCTKSLCKASSDFELQERIHIFSDVSTINRMCGLAFGASSGTAEKMASGNTNEITDLA</sequence>
<dbReference type="HOGENOM" id="CLU_2655863_0_0_1"/>
<name>W9C0W5_SCLBF</name>